<dbReference type="GO" id="GO:0016740">
    <property type="term" value="F:transferase activity"/>
    <property type="evidence" value="ECO:0007669"/>
    <property type="project" value="UniProtKB-KW"/>
</dbReference>
<comment type="similarity">
    <text evidence="3">Belongs to the P-Pant transferase superfamily. EntD family.</text>
</comment>
<dbReference type="Pfam" id="PF01648">
    <property type="entry name" value="ACPS"/>
    <property type="match status" value="1"/>
</dbReference>
<evidence type="ECO:0000256" key="2">
    <source>
        <dbReference type="ARBA" id="ARBA00004993"/>
    </source>
</evidence>
<dbReference type="Proteomes" id="UP000739180">
    <property type="component" value="Unassembled WGS sequence"/>
</dbReference>
<evidence type="ECO:0000256" key="6">
    <source>
        <dbReference type="ARBA" id="ARBA00022679"/>
    </source>
</evidence>
<evidence type="ECO:0000256" key="7">
    <source>
        <dbReference type="ARBA" id="ARBA00023191"/>
    </source>
</evidence>
<sequence>MPHITLPPCLHDLETLARGPGLVLARCGYRPDAFAGDAFAHAGIPLPAGLEKAVAKRRTEYLAGRVCARAALGQATGLEAVPAIGDDRAPCWPDGAVGAITHSHGQAAALVGRHADWQGLGLDAEHWLAPDRARRLAGQLLTPAEREALGTLDDTAFARRLTRVFSIKESLFKALYPITGVRFYFQDAEMVAEDHIALRRDLSDQWRRGATVEALWRDEDQGVLSWIAVPRGRKSLGGRD</sequence>
<proteinExistence type="inferred from homology"/>
<dbReference type="InterPro" id="IPR008278">
    <property type="entry name" value="4-PPantetheinyl_Trfase_dom"/>
</dbReference>
<evidence type="ECO:0000256" key="9">
    <source>
        <dbReference type="ARBA" id="ARBA00031996"/>
    </source>
</evidence>
<evidence type="ECO:0000256" key="4">
    <source>
        <dbReference type="ARBA" id="ARBA00011503"/>
    </source>
</evidence>
<comment type="function">
    <text evidence="1">Involved in the biosynthesis of the siderophore enterobactin (enterochelin), which is a macrocyclic trimeric lactone of N-(2,3-dihydroxybenzoyl)-serine. The serine trilactone serves as a scaffolding for the three catechol functionalities that provide hexadentate coordination for the tightly ligated iron(2+) atoms. Plays an essential role in the assembly of the enterobactin by catalyzing the transfer of the 4'-phosphopantetheine (Ppant) moiety from coenzyme A to the apo-domains of both EntB (ArCP domain) and EntF (PCP domain) to yield their holo-forms which make them competent for the activation of 2,3-dihydroxybenzoate (DHB) and L-serine, respectively.</text>
</comment>
<organism evidence="14 15">
    <name type="scientific">Alloalcanivorax gelatiniphagus</name>
    <dbReference type="NCBI Taxonomy" id="1194167"/>
    <lineage>
        <taxon>Bacteria</taxon>
        <taxon>Pseudomonadati</taxon>
        <taxon>Pseudomonadota</taxon>
        <taxon>Gammaproteobacteria</taxon>
        <taxon>Oceanospirillales</taxon>
        <taxon>Alcanivoracaceae</taxon>
        <taxon>Alloalcanivorax</taxon>
    </lineage>
</organism>
<protein>
    <recommendedName>
        <fullName evidence="5">Enterobactin synthase component D</fullName>
    </recommendedName>
    <alternativeName>
        <fullName evidence="8">4'-phosphopantetheinyl transferase EntD</fullName>
    </alternativeName>
    <alternativeName>
        <fullName evidence="9">Enterochelin synthase D</fullName>
    </alternativeName>
</protein>
<dbReference type="RefSeq" id="WP_138772518.1">
    <property type="nucleotide sequence ID" value="NZ_VCQT01000032.1"/>
</dbReference>
<evidence type="ECO:0000256" key="11">
    <source>
        <dbReference type="ARBA" id="ARBA00049191"/>
    </source>
</evidence>
<evidence type="ECO:0000313" key="14">
    <source>
        <dbReference type="EMBL" id="TMW12581.1"/>
    </source>
</evidence>
<dbReference type="PRINTS" id="PR01399">
    <property type="entry name" value="ENTSNTHTASED"/>
</dbReference>
<dbReference type="SUPFAM" id="SSF56214">
    <property type="entry name" value="4'-phosphopantetheinyl transferase"/>
    <property type="match status" value="1"/>
</dbReference>
<evidence type="ECO:0000256" key="8">
    <source>
        <dbReference type="ARBA" id="ARBA00029894"/>
    </source>
</evidence>
<dbReference type="Gene3D" id="3.90.470.20">
    <property type="entry name" value="4'-phosphopantetheinyl transferase domain"/>
    <property type="match status" value="1"/>
</dbReference>
<name>A0ABY2XKK8_9GAMM</name>
<dbReference type="Pfam" id="PF17837">
    <property type="entry name" value="4PPT_N"/>
    <property type="match status" value="1"/>
</dbReference>
<gene>
    <name evidence="14" type="ORF">FGS76_10105</name>
</gene>
<reference evidence="14 15" key="1">
    <citation type="submission" date="2019-05" db="EMBL/GenBank/DDBJ databases">
        <title>Genome of Alcanivorax gelatiniphagus, an oil degrading marine bacteria.</title>
        <authorList>
            <person name="Kwon K.K."/>
        </authorList>
    </citation>
    <scope>NUCLEOTIDE SEQUENCE [LARGE SCALE GENOMIC DNA]</scope>
    <source>
        <strain evidence="14 15">MEBiC 08158</strain>
    </source>
</reference>
<dbReference type="InterPro" id="IPR041354">
    <property type="entry name" value="4PPT_N"/>
</dbReference>
<evidence type="ECO:0000313" key="15">
    <source>
        <dbReference type="Proteomes" id="UP000739180"/>
    </source>
</evidence>
<comment type="pathway">
    <text evidence="2">Siderophore biosynthesis; enterobactin biosynthesis.</text>
</comment>
<comment type="catalytic activity">
    <reaction evidence="10">
        <text>apo-[aryl-carrier protein] + CoA = holo-[aryl-carrier protein] + adenosine 3',5'-bisphosphate + H(+)</text>
        <dbReference type="Rhea" id="RHEA:48404"/>
        <dbReference type="Rhea" id="RHEA-COMP:15903"/>
        <dbReference type="Rhea" id="RHEA-COMP:17557"/>
        <dbReference type="ChEBI" id="CHEBI:15378"/>
        <dbReference type="ChEBI" id="CHEBI:29999"/>
        <dbReference type="ChEBI" id="CHEBI:57287"/>
        <dbReference type="ChEBI" id="CHEBI:58343"/>
        <dbReference type="ChEBI" id="CHEBI:64479"/>
    </reaction>
</comment>
<keyword evidence="6 14" id="KW-0808">Transferase</keyword>
<evidence type="ECO:0000259" key="13">
    <source>
        <dbReference type="Pfam" id="PF17837"/>
    </source>
</evidence>
<comment type="caution">
    <text evidence="14">The sequence shown here is derived from an EMBL/GenBank/DDBJ whole genome shotgun (WGS) entry which is preliminary data.</text>
</comment>
<dbReference type="PANTHER" id="PTHR38096">
    <property type="entry name" value="ENTEROBACTIN SYNTHASE COMPONENT D"/>
    <property type="match status" value="1"/>
</dbReference>
<dbReference type="PANTHER" id="PTHR38096:SF1">
    <property type="entry name" value="ENTEROBACTIN SYNTHASE COMPONENT D"/>
    <property type="match status" value="1"/>
</dbReference>
<evidence type="ECO:0000256" key="5">
    <source>
        <dbReference type="ARBA" id="ARBA00019087"/>
    </source>
</evidence>
<feature type="domain" description="4'-phosphopantetheinyl transferase" evidence="12">
    <location>
        <begin position="119"/>
        <end position="201"/>
    </location>
</feature>
<accession>A0ABY2XKK8</accession>
<dbReference type="EMBL" id="VCQT01000032">
    <property type="protein sequence ID" value="TMW12581.1"/>
    <property type="molecule type" value="Genomic_DNA"/>
</dbReference>
<evidence type="ECO:0000256" key="10">
    <source>
        <dbReference type="ARBA" id="ARBA00049176"/>
    </source>
</evidence>
<comment type="subunit">
    <text evidence="4">EntB, EntD, EntE, and EntF form a multienzyme complex called enterobactin synthase.</text>
</comment>
<evidence type="ECO:0000256" key="3">
    <source>
        <dbReference type="ARBA" id="ARBA00008342"/>
    </source>
</evidence>
<comment type="catalytic activity">
    <reaction evidence="11">
        <text>apo-[peptidyl-carrier protein] + CoA = holo-[peptidyl-carrier protein] + adenosine 3',5'-bisphosphate + H(+)</text>
        <dbReference type="Rhea" id="RHEA:46228"/>
        <dbReference type="Rhea" id="RHEA-COMP:11479"/>
        <dbReference type="Rhea" id="RHEA-COMP:11480"/>
        <dbReference type="ChEBI" id="CHEBI:15378"/>
        <dbReference type="ChEBI" id="CHEBI:29999"/>
        <dbReference type="ChEBI" id="CHEBI:57287"/>
        <dbReference type="ChEBI" id="CHEBI:58343"/>
        <dbReference type="ChEBI" id="CHEBI:64479"/>
    </reaction>
</comment>
<keyword evidence="7" id="KW-0259">Enterobactin biosynthesis</keyword>
<dbReference type="InterPro" id="IPR037143">
    <property type="entry name" value="4-PPantetheinyl_Trfase_dom_sf"/>
</dbReference>
<evidence type="ECO:0000256" key="1">
    <source>
        <dbReference type="ARBA" id="ARBA00003937"/>
    </source>
</evidence>
<evidence type="ECO:0000259" key="12">
    <source>
        <dbReference type="Pfam" id="PF01648"/>
    </source>
</evidence>
<feature type="domain" description="4'-phosphopantetheinyl transferase N-terminal" evidence="13">
    <location>
        <begin position="50"/>
        <end position="111"/>
    </location>
</feature>
<keyword evidence="15" id="KW-1185">Reference proteome</keyword>
<dbReference type="InterPro" id="IPR003542">
    <property type="entry name" value="Enbac_synth_compD-like"/>
</dbReference>